<accession>A0ABS7EVS7</accession>
<keyword evidence="2" id="KW-1185">Reference proteome</keyword>
<protein>
    <submittedName>
        <fullName evidence="1">Uncharacterized protein</fullName>
    </submittedName>
</protein>
<dbReference type="Proteomes" id="UP001196136">
    <property type="component" value="Unassembled WGS sequence"/>
</dbReference>
<sequence>MKTNQNNSRREVPNLIHVNGLIYDNNALDTEDDFVVGGISWASSTITYGAPNISNHHWEKRN</sequence>
<name>A0ABS7EVS7_9FLAO</name>
<organism evidence="1 2">
    <name type="scientific">Flagellimonas abyssi</name>
    <dbReference type="NCBI Taxonomy" id="2864871"/>
    <lineage>
        <taxon>Bacteria</taxon>
        <taxon>Pseudomonadati</taxon>
        <taxon>Bacteroidota</taxon>
        <taxon>Flavobacteriia</taxon>
        <taxon>Flavobacteriales</taxon>
        <taxon>Flavobacteriaceae</taxon>
        <taxon>Flagellimonas</taxon>
    </lineage>
</organism>
<reference evidence="1 2" key="1">
    <citation type="submission" date="2021-08" db="EMBL/GenBank/DDBJ databases">
        <title>Muricauda profundi sp. nov., a marine bacterium isolated from deep seawater of the Mariana Trench.</title>
        <authorList>
            <person name="Wei Y."/>
        </authorList>
    </citation>
    <scope>NUCLEOTIDE SEQUENCE [LARGE SCALE GENOMIC DNA]</scope>
    <source>
        <strain evidence="1 2">W52</strain>
    </source>
</reference>
<comment type="caution">
    <text evidence="1">The sequence shown here is derived from an EMBL/GenBank/DDBJ whole genome shotgun (WGS) entry which is preliminary data.</text>
</comment>
<proteinExistence type="predicted"/>
<dbReference type="RefSeq" id="WP_220115034.1">
    <property type="nucleotide sequence ID" value="NZ_JAHZSV010000042.1"/>
</dbReference>
<evidence type="ECO:0000313" key="1">
    <source>
        <dbReference type="EMBL" id="MBW8201733.1"/>
    </source>
</evidence>
<dbReference type="EMBL" id="JAHZSV010000042">
    <property type="protein sequence ID" value="MBW8201733.1"/>
    <property type="molecule type" value="Genomic_DNA"/>
</dbReference>
<gene>
    <name evidence="1" type="ORF">K1F36_18070</name>
</gene>
<evidence type="ECO:0000313" key="2">
    <source>
        <dbReference type="Proteomes" id="UP001196136"/>
    </source>
</evidence>